<gene>
    <name evidence="3" type="ORF">RHSIM_Rhsim05G0056300</name>
</gene>
<feature type="domain" description="PGG" evidence="2">
    <location>
        <begin position="30"/>
        <end position="143"/>
    </location>
</feature>
<sequence length="198" mass="21416">MLINKEKKRSGKRGKKQKNGNKIKILKIKKDALGAIVIVASLMATITLAAAFAIPGGYDGYQGRDQGMAVLAKAPAFKAFLITNTIAMVCSVTSVFLCLVALNYAEGEENHDHFENRGAAAFALILVSMFAVMLALIAATFAVLAHSIALAVFTCVIACTSFIVYFLELKMVFFLQIMIDSSMKRVKHTVFRPSACGL</sequence>
<evidence type="ECO:0000313" key="3">
    <source>
        <dbReference type="EMBL" id="KAF7143045.1"/>
    </source>
</evidence>
<dbReference type="EMBL" id="WJXA01000005">
    <property type="protein sequence ID" value="KAF7143045.1"/>
    <property type="molecule type" value="Genomic_DNA"/>
</dbReference>
<evidence type="ECO:0000259" key="2">
    <source>
        <dbReference type="Pfam" id="PF13962"/>
    </source>
</evidence>
<accession>A0A834GWE7</accession>
<keyword evidence="1" id="KW-0472">Membrane</keyword>
<dbReference type="GO" id="GO:0016020">
    <property type="term" value="C:membrane"/>
    <property type="evidence" value="ECO:0007669"/>
    <property type="project" value="TreeGrafter"/>
</dbReference>
<keyword evidence="1" id="KW-1133">Transmembrane helix</keyword>
<dbReference type="Pfam" id="PF13962">
    <property type="entry name" value="PGG"/>
    <property type="match status" value="1"/>
</dbReference>
<evidence type="ECO:0000256" key="1">
    <source>
        <dbReference type="SAM" id="Phobius"/>
    </source>
</evidence>
<feature type="transmembrane region" description="Helical" evidence="1">
    <location>
        <begin position="32"/>
        <end position="56"/>
    </location>
</feature>
<dbReference type="OrthoDB" id="10040922at2759"/>
<reference evidence="3" key="1">
    <citation type="submission" date="2019-11" db="EMBL/GenBank/DDBJ databases">
        <authorList>
            <person name="Liu Y."/>
            <person name="Hou J."/>
            <person name="Li T.-Q."/>
            <person name="Guan C.-H."/>
            <person name="Wu X."/>
            <person name="Wu H.-Z."/>
            <person name="Ling F."/>
            <person name="Zhang R."/>
            <person name="Shi X.-G."/>
            <person name="Ren J.-P."/>
            <person name="Chen E.-F."/>
            <person name="Sun J.-M."/>
        </authorList>
    </citation>
    <scope>NUCLEOTIDE SEQUENCE</scope>
    <source>
        <strain evidence="3">Adult_tree_wgs_1</strain>
        <tissue evidence="3">Leaves</tissue>
    </source>
</reference>
<feature type="transmembrane region" description="Helical" evidence="1">
    <location>
        <begin position="150"/>
        <end position="175"/>
    </location>
</feature>
<dbReference type="AlphaFoldDB" id="A0A834GWE7"/>
<comment type="caution">
    <text evidence="3">The sequence shown here is derived from an EMBL/GenBank/DDBJ whole genome shotgun (WGS) entry which is preliminary data.</text>
</comment>
<feature type="transmembrane region" description="Helical" evidence="1">
    <location>
        <begin position="122"/>
        <end position="144"/>
    </location>
</feature>
<evidence type="ECO:0000313" key="4">
    <source>
        <dbReference type="Proteomes" id="UP000626092"/>
    </source>
</evidence>
<protein>
    <recommendedName>
        <fullName evidence="2">PGG domain-containing protein</fullName>
    </recommendedName>
</protein>
<keyword evidence="1" id="KW-0812">Transmembrane</keyword>
<organism evidence="3 4">
    <name type="scientific">Rhododendron simsii</name>
    <name type="common">Sims's rhododendron</name>
    <dbReference type="NCBI Taxonomy" id="118357"/>
    <lineage>
        <taxon>Eukaryota</taxon>
        <taxon>Viridiplantae</taxon>
        <taxon>Streptophyta</taxon>
        <taxon>Embryophyta</taxon>
        <taxon>Tracheophyta</taxon>
        <taxon>Spermatophyta</taxon>
        <taxon>Magnoliopsida</taxon>
        <taxon>eudicotyledons</taxon>
        <taxon>Gunneridae</taxon>
        <taxon>Pentapetalae</taxon>
        <taxon>asterids</taxon>
        <taxon>Ericales</taxon>
        <taxon>Ericaceae</taxon>
        <taxon>Ericoideae</taxon>
        <taxon>Rhodoreae</taxon>
        <taxon>Rhododendron</taxon>
    </lineage>
</organism>
<dbReference type="PANTHER" id="PTHR24177:SF463">
    <property type="entry name" value="OS09G0331600 PROTEIN"/>
    <property type="match status" value="1"/>
</dbReference>
<name>A0A834GWE7_RHOSS</name>
<dbReference type="PANTHER" id="PTHR24177">
    <property type="entry name" value="CASKIN"/>
    <property type="match status" value="1"/>
</dbReference>
<proteinExistence type="predicted"/>
<keyword evidence="4" id="KW-1185">Reference proteome</keyword>
<dbReference type="InterPro" id="IPR026961">
    <property type="entry name" value="PGG_dom"/>
</dbReference>
<feature type="transmembrane region" description="Helical" evidence="1">
    <location>
        <begin position="76"/>
        <end position="102"/>
    </location>
</feature>
<dbReference type="Proteomes" id="UP000626092">
    <property type="component" value="Unassembled WGS sequence"/>
</dbReference>